<evidence type="ECO:0000256" key="2">
    <source>
        <dbReference type="ARBA" id="ARBA00022527"/>
    </source>
</evidence>
<evidence type="ECO:0000313" key="24">
    <source>
        <dbReference type="EMBL" id="KAJ9554111.1"/>
    </source>
</evidence>
<keyword evidence="6 21" id="KW-0732">Signal</keyword>
<dbReference type="SMART" id="SM00220">
    <property type="entry name" value="S_TKc"/>
    <property type="match status" value="1"/>
</dbReference>
<dbReference type="FunFam" id="2.90.10.10:FF:000026">
    <property type="entry name" value="Serine/threonine-protein kinase"/>
    <property type="match status" value="1"/>
</dbReference>
<evidence type="ECO:0000256" key="12">
    <source>
        <dbReference type="ARBA" id="ARBA00023136"/>
    </source>
</evidence>
<sequence length="809" mass="90752">MATFTAFIFTILVTLNIANAQSNITQGSSLTPTGSTISWPSPSGLYAFGFYPQTLGYAIGIFIAGAGISQPTVVWTASRDTLPISNNSTLSFTADGRLIVDQTPGQPIDITGVAGASRASMQDSGNFVLYGGSDGTTPLWQSFDHPTDTLLAGQRLVVNQTLFSSVSETDQSIGVFKLILQEDGNLVQQPNVGTGETPFTSYWDSQTVGSGPNVTLNLDSNGHLYLLQNSSIYIKNLTELRRGDRSERAVYRMTIDVDGIFRLYRLNLSNMNESITYESSSYKCAAKGICGVNGYCEVVNDVARCRCLPGFEMVDPVLRSSGCRRNYTSEKCKIVDDGRNSLFRMTRLDNVEWEDVPYAAIETSTQEECSSACLDDSICEVARYGGRSCKFQRLPLKYMQVAGSDYTDVGWIKVCESSFDNGNDRTNPSNEVKKVRRDEIFVIGVSLISFSVLVLLILGAVVCRAKGGWAYRNVYKHVNVQLFDDIGPRAFSYGELEGITDGFIEELGRGSFGIVYKGVIDGSNKAIAVKKLKEELAQDGEREFQTEMKVIGRTHHRNLVRLLGYCCEGPERLLVMEYMNKSLSDLLFDKESKPSWEERIRMAMDIARGIQYLHEECETVIIHCDIKPQNILMDEYGRAKISDFGLAKLLERNQTKTFTFIRGTRGYVAPEWHKKLPVTVKVDVYSFGIVLLEILCCRRHVENDFSVNEAILEEWVLECYEKDELWRLVNDEDVDKREMEEMVRIGVWCIQEEPSLRPSMRKVLLMLQGIVEIPLPPNTSSFTKSLTKINIHTPRPKSKRYPEFIRAPD</sequence>
<evidence type="ECO:0000259" key="23">
    <source>
        <dbReference type="PROSITE" id="PS50927"/>
    </source>
</evidence>
<accession>A0AA38TF69</accession>
<dbReference type="Gene3D" id="3.30.200.20">
    <property type="entry name" value="Phosphorylase Kinase, domain 1"/>
    <property type="match status" value="1"/>
</dbReference>
<keyword evidence="7" id="KW-0430">Lectin</keyword>
<dbReference type="InterPro" id="IPR017441">
    <property type="entry name" value="Protein_kinase_ATP_BS"/>
</dbReference>
<dbReference type="FunFam" id="1.10.510.10:FF:000237">
    <property type="entry name" value="G-type lectin S-receptor-like serine/threonine-protein kinase"/>
    <property type="match status" value="1"/>
</dbReference>
<evidence type="ECO:0000313" key="25">
    <source>
        <dbReference type="Proteomes" id="UP001172457"/>
    </source>
</evidence>
<protein>
    <recommendedName>
        <fullName evidence="18">Receptor-like serine/threonine-protein kinase</fullName>
        <ecNumber evidence="18">2.7.11.1</ecNumber>
    </recommendedName>
</protein>
<comment type="similarity">
    <text evidence="18">Belongs to the protein kinase superfamily. Ser/Thr protein kinase family.</text>
</comment>
<keyword evidence="14" id="KW-0675">Receptor</keyword>
<evidence type="ECO:0000256" key="9">
    <source>
        <dbReference type="ARBA" id="ARBA00022777"/>
    </source>
</evidence>
<evidence type="ECO:0000256" key="15">
    <source>
        <dbReference type="ARBA" id="ARBA00023180"/>
    </source>
</evidence>
<evidence type="ECO:0000256" key="10">
    <source>
        <dbReference type="ARBA" id="ARBA00022840"/>
    </source>
</evidence>
<evidence type="ECO:0000256" key="18">
    <source>
        <dbReference type="PIRNR" id="PIRNR000641"/>
    </source>
</evidence>
<gene>
    <name evidence="24" type="ORF">OSB04_018156</name>
</gene>
<dbReference type="InterPro" id="IPR008271">
    <property type="entry name" value="Ser/Thr_kinase_AS"/>
</dbReference>
<keyword evidence="5 20" id="KW-0812">Transmembrane</keyword>
<dbReference type="Pfam" id="PF01453">
    <property type="entry name" value="B_lectin"/>
    <property type="match status" value="1"/>
</dbReference>
<dbReference type="PROSITE" id="PS00108">
    <property type="entry name" value="PROTEIN_KINASE_ST"/>
    <property type="match status" value="1"/>
</dbReference>
<dbReference type="GO" id="GO:0016020">
    <property type="term" value="C:membrane"/>
    <property type="evidence" value="ECO:0007669"/>
    <property type="project" value="UniProtKB-SubCell"/>
</dbReference>
<dbReference type="GO" id="GO:0004674">
    <property type="term" value="F:protein serine/threonine kinase activity"/>
    <property type="evidence" value="ECO:0007669"/>
    <property type="project" value="UniProtKB-KW"/>
</dbReference>
<evidence type="ECO:0000256" key="8">
    <source>
        <dbReference type="ARBA" id="ARBA00022741"/>
    </source>
</evidence>
<dbReference type="GO" id="GO:0030246">
    <property type="term" value="F:carbohydrate binding"/>
    <property type="evidence" value="ECO:0007669"/>
    <property type="project" value="UniProtKB-KW"/>
</dbReference>
<comment type="catalytic activity">
    <reaction evidence="16 18">
        <text>L-threonyl-[protein] + ATP = O-phospho-L-threonyl-[protein] + ADP + H(+)</text>
        <dbReference type="Rhea" id="RHEA:46608"/>
        <dbReference type="Rhea" id="RHEA-COMP:11060"/>
        <dbReference type="Rhea" id="RHEA-COMP:11605"/>
        <dbReference type="ChEBI" id="CHEBI:15378"/>
        <dbReference type="ChEBI" id="CHEBI:30013"/>
        <dbReference type="ChEBI" id="CHEBI:30616"/>
        <dbReference type="ChEBI" id="CHEBI:61977"/>
        <dbReference type="ChEBI" id="CHEBI:456216"/>
        <dbReference type="EC" id="2.7.11.1"/>
    </reaction>
</comment>
<dbReference type="PANTHER" id="PTHR47976">
    <property type="entry name" value="G-TYPE LECTIN S-RECEPTOR-LIKE SERINE/THREONINE-PROTEIN KINASE SD2-5"/>
    <property type="match status" value="1"/>
</dbReference>
<reference evidence="24" key="1">
    <citation type="submission" date="2023-03" db="EMBL/GenBank/DDBJ databases">
        <title>Chromosome-scale reference genome and RAD-based genetic map of yellow starthistle (Centaurea solstitialis) reveal putative structural variation and QTLs associated with invader traits.</title>
        <authorList>
            <person name="Reatini B."/>
            <person name="Cang F.A."/>
            <person name="Jiang Q."/>
            <person name="Mckibben M.T.W."/>
            <person name="Barker M.S."/>
            <person name="Rieseberg L.H."/>
            <person name="Dlugosch K.M."/>
        </authorList>
    </citation>
    <scope>NUCLEOTIDE SEQUENCE</scope>
    <source>
        <strain evidence="24">CAN-66</strain>
        <tissue evidence="24">Leaf</tissue>
    </source>
</reference>
<dbReference type="InterPro" id="IPR000719">
    <property type="entry name" value="Prot_kinase_dom"/>
</dbReference>
<evidence type="ECO:0000256" key="20">
    <source>
        <dbReference type="SAM" id="Phobius"/>
    </source>
</evidence>
<evidence type="ECO:0000256" key="21">
    <source>
        <dbReference type="SAM" id="SignalP"/>
    </source>
</evidence>
<dbReference type="Gene3D" id="1.10.510.10">
    <property type="entry name" value="Transferase(Phosphotransferase) domain 1"/>
    <property type="match status" value="1"/>
</dbReference>
<feature type="domain" description="Protein kinase" evidence="22">
    <location>
        <begin position="501"/>
        <end position="771"/>
    </location>
</feature>
<evidence type="ECO:0000256" key="3">
    <source>
        <dbReference type="ARBA" id="ARBA00022536"/>
    </source>
</evidence>
<keyword evidence="2 18" id="KW-0723">Serine/threonine-protein kinase</keyword>
<dbReference type="Pfam" id="PF00954">
    <property type="entry name" value="S_locus_glycop"/>
    <property type="match status" value="1"/>
</dbReference>
<evidence type="ECO:0000256" key="4">
    <source>
        <dbReference type="ARBA" id="ARBA00022679"/>
    </source>
</evidence>
<dbReference type="PROSITE" id="PS50011">
    <property type="entry name" value="PROTEIN_KINASE_DOM"/>
    <property type="match status" value="1"/>
</dbReference>
<feature type="chain" id="PRO_5041201038" description="Receptor-like serine/threonine-protein kinase" evidence="21">
    <location>
        <begin position="21"/>
        <end position="809"/>
    </location>
</feature>
<dbReference type="GO" id="GO:0005524">
    <property type="term" value="F:ATP binding"/>
    <property type="evidence" value="ECO:0007669"/>
    <property type="project" value="UniProtKB-UniRule"/>
</dbReference>
<dbReference type="InterPro" id="IPR051343">
    <property type="entry name" value="G-type_lectin_kinases/EP1-like"/>
</dbReference>
<dbReference type="PROSITE" id="PS00107">
    <property type="entry name" value="PROTEIN_KINASE_ATP"/>
    <property type="match status" value="1"/>
</dbReference>
<dbReference type="InterPro" id="IPR001480">
    <property type="entry name" value="Bulb-type_lectin_dom"/>
</dbReference>
<dbReference type="SMART" id="SM00108">
    <property type="entry name" value="B_lectin"/>
    <property type="match status" value="2"/>
</dbReference>
<dbReference type="InterPro" id="IPR011009">
    <property type="entry name" value="Kinase-like_dom_sf"/>
</dbReference>
<evidence type="ECO:0000259" key="22">
    <source>
        <dbReference type="PROSITE" id="PS50011"/>
    </source>
</evidence>
<dbReference type="EC" id="2.7.11.1" evidence="18"/>
<dbReference type="CDD" id="cd00028">
    <property type="entry name" value="B_lectin"/>
    <property type="match status" value="1"/>
</dbReference>
<dbReference type="SUPFAM" id="SSF56112">
    <property type="entry name" value="Protein kinase-like (PK-like)"/>
    <property type="match status" value="1"/>
</dbReference>
<feature type="signal peptide" evidence="21">
    <location>
        <begin position="1"/>
        <end position="20"/>
    </location>
</feature>
<keyword evidence="11 20" id="KW-1133">Transmembrane helix</keyword>
<evidence type="ECO:0000256" key="14">
    <source>
        <dbReference type="ARBA" id="ARBA00023170"/>
    </source>
</evidence>
<dbReference type="CDD" id="cd00053">
    <property type="entry name" value="EGF"/>
    <property type="match status" value="1"/>
</dbReference>
<keyword evidence="4 18" id="KW-0808">Transferase</keyword>
<evidence type="ECO:0000256" key="16">
    <source>
        <dbReference type="ARBA" id="ARBA00047899"/>
    </source>
</evidence>
<evidence type="ECO:0000256" key="5">
    <source>
        <dbReference type="ARBA" id="ARBA00022692"/>
    </source>
</evidence>
<dbReference type="PROSITE" id="PS50927">
    <property type="entry name" value="BULB_LECTIN"/>
    <property type="match status" value="1"/>
</dbReference>
<evidence type="ECO:0000256" key="11">
    <source>
        <dbReference type="ARBA" id="ARBA00022989"/>
    </source>
</evidence>
<feature type="binding site" evidence="19">
    <location>
        <position position="531"/>
    </location>
    <ligand>
        <name>ATP</name>
        <dbReference type="ChEBI" id="CHEBI:30616"/>
    </ligand>
</feature>
<keyword evidence="12 20" id="KW-0472">Membrane</keyword>
<comment type="subcellular location">
    <subcellularLocation>
        <location evidence="1">Membrane</location>
        <topology evidence="1">Single-pass type I membrane protein</topology>
    </subcellularLocation>
</comment>
<evidence type="ECO:0000256" key="19">
    <source>
        <dbReference type="PROSITE-ProRule" id="PRU10141"/>
    </source>
</evidence>
<keyword evidence="25" id="KW-1185">Reference proteome</keyword>
<comment type="caution">
    <text evidence="24">The sequence shown here is derived from an EMBL/GenBank/DDBJ whole genome shotgun (WGS) entry which is preliminary data.</text>
</comment>
<dbReference type="Proteomes" id="UP001172457">
    <property type="component" value="Chromosome 4"/>
</dbReference>
<dbReference type="GO" id="GO:0048544">
    <property type="term" value="P:recognition of pollen"/>
    <property type="evidence" value="ECO:0007669"/>
    <property type="project" value="InterPro"/>
</dbReference>
<keyword evidence="15" id="KW-0325">Glycoprotein</keyword>
<evidence type="ECO:0000256" key="1">
    <source>
        <dbReference type="ARBA" id="ARBA00004479"/>
    </source>
</evidence>
<proteinExistence type="inferred from homology"/>
<evidence type="ECO:0000256" key="6">
    <source>
        <dbReference type="ARBA" id="ARBA00022729"/>
    </source>
</evidence>
<dbReference type="PANTHER" id="PTHR47976:SF7">
    <property type="entry name" value="RECEPTOR-LIKE SERINE_THREONINE-PROTEIN KINASE"/>
    <property type="match status" value="1"/>
</dbReference>
<dbReference type="InterPro" id="IPR036426">
    <property type="entry name" value="Bulb-type_lectin_dom_sf"/>
</dbReference>
<organism evidence="24 25">
    <name type="scientific">Centaurea solstitialis</name>
    <name type="common">yellow star-thistle</name>
    <dbReference type="NCBI Taxonomy" id="347529"/>
    <lineage>
        <taxon>Eukaryota</taxon>
        <taxon>Viridiplantae</taxon>
        <taxon>Streptophyta</taxon>
        <taxon>Embryophyta</taxon>
        <taxon>Tracheophyta</taxon>
        <taxon>Spermatophyta</taxon>
        <taxon>Magnoliopsida</taxon>
        <taxon>eudicotyledons</taxon>
        <taxon>Gunneridae</taxon>
        <taxon>Pentapetalae</taxon>
        <taxon>asterids</taxon>
        <taxon>campanulids</taxon>
        <taxon>Asterales</taxon>
        <taxon>Asteraceae</taxon>
        <taxon>Carduoideae</taxon>
        <taxon>Cardueae</taxon>
        <taxon>Centaureinae</taxon>
        <taxon>Centaurea</taxon>
    </lineage>
</organism>
<name>A0AA38TF69_9ASTR</name>
<dbReference type="CDD" id="cd14066">
    <property type="entry name" value="STKc_IRAK"/>
    <property type="match status" value="1"/>
</dbReference>
<dbReference type="Gene3D" id="2.90.10.10">
    <property type="entry name" value="Bulb-type lectin domain"/>
    <property type="match status" value="2"/>
</dbReference>
<dbReference type="EMBL" id="JARYMX010000004">
    <property type="protein sequence ID" value="KAJ9554111.1"/>
    <property type="molecule type" value="Genomic_DNA"/>
</dbReference>
<dbReference type="FunFam" id="3.30.200.20:FF:000059">
    <property type="entry name" value="S-receptor-like serine/threonine-protein kinase"/>
    <property type="match status" value="1"/>
</dbReference>
<evidence type="ECO:0000256" key="13">
    <source>
        <dbReference type="ARBA" id="ARBA00023157"/>
    </source>
</evidence>
<feature type="transmembrane region" description="Helical" evidence="20">
    <location>
        <begin position="440"/>
        <end position="463"/>
    </location>
</feature>
<keyword evidence="9 18" id="KW-0418">Kinase</keyword>
<dbReference type="InterPro" id="IPR000858">
    <property type="entry name" value="S_locus_glycoprot_dom"/>
</dbReference>
<dbReference type="AlphaFoldDB" id="A0AA38TF69"/>
<evidence type="ECO:0000256" key="7">
    <source>
        <dbReference type="ARBA" id="ARBA00022734"/>
    </source>
</evidence>
<keyword evidence="3" id="KW-0245">EGF-like domain</keyword>
<feature type="domain" description="Bulb-type lectin" evidence="23">
    <location>
        <begin position="21"/>
        <end position="142"/>
    </location>
</feature>
<comment type="catalytic activity">
    <reaction evidence="17 18">
        <text>L-seryl-[protein] + ATP = O-phospho-L-seryl-[protein] + ADP + H(+)</text>
        <dbReference type="Rhea" id="RHEA:17989"/>
        <dbReference type="Rhea" id="RHEA-COMP:9863"/>
        <dbReference type="Rhea" id="RHEA-COMP:11604"/>
        <dbReference type="ChEBI" id="CHEBI:15378"/>
        <dbReference type="ChEBI" id="CHEBI:29999"/>
        <dbReference type="ChEBI" id="CHEBI:30616"/>
        <dbReference type="ChEBI" id="CHEBI:83421"/>
        <dbReference type="ChEBI" id="CHEBI:456216"/>
        <dbReference type="EC" id="2.7.11.1"/>
    </reaction>
</comment>
<dbReference type="PIRSF" id="PIRSF000641">
    <property type="entry name" value="SRK"/>
    <property type="match status" value="1"/>
</dbReference>
<dbReference type="Pfam" id="PF00069">
    <property type="entry name" value="Pkinase"/>
    <property type="match status" value="1"/>
</dbReference>
<evidence type="ECO:0000256" key="17">
    <source>
        <dbReference type="ARBA" id="ARBA00048679"/>
    </source>
</evidence>
<keyword evidence="13" id="KW-1015">Disulfide bond</keyword>
<dbReference type="SUPFAM" id="SSF51110">
    <property type="entry name" value="alpha-D-mannose-specific plant lectins"/>
    <property type="match status" value="2"/>
</dbReference>
<keyword evidence="8 18" id="KW-0547">Nucleotide-binding</keyword>
<keyword evidence="10 18" id="KW-0067">ATP-binding</keyword>
<dbReference type="InterPro" id="IPR024171">
    <property type="entry name" value="SRK-like_kinase"/>
</dbReference>